<organism evidence="1 2">
    <name type="scientific">Paramecium primaurelia</name>
    <dbReference type="NCBI Taxonomy" id="5886"/>
    <lineage>
        <taxon>Eukaryota</taxon>
        <taxon>Sar</taxon>
        <taxon>Alveolata</taxon>
        <taxon>Ciliophora</taxon>
        <taxon>Intramacronucleata</taxon>
        <taxon>Oligohymenophorea</taxon>
        <taxon>Peniculida</taxon>
        <taxon>Parameciidae</taxon>
        <taxon>Paramecium</taxon>
    </lineage>
</organism>
<dbReference type="EMBL" id="CAJJDM010000016">
    <property type="protein sequence ID" value="CAD8052693.1"/>
    <property type="molecule type" value="Genomic_DNA"/>
</dbReference>
<dbReference type="Proteomes" id="UP000688137">
    <property type="component" value="Unassembled WGS sequence"/>
</dbReference>
<keyword evidence="2" id="KW-1185">Reference proteome</keyword>
<evidence type="ECO:0000313" key="1">
    <source>
        <dbReference type="EMBL" id="CAD8052693.1"/>
    </source>
</evidence>
<sequence>MLWESIQLLLRHNKDYICLSKSTYNIEVKKQESNKEYVKQHPHLINVFRILKYRFLFTNSYYFKSICTETTQKTI</sequence>
<dbReference type="AlphaFoldDB" id="A0A8S1KED8"/>
<accession>A0A8S1KED8</accession>
<reference evidence="1" key="1">
    <citation type="submission" date="2021-01" db="EMBL/GenBank/DDBJ databases">
        <authorList>
            <consortium name="Genoscope - CEA"/>
            <person name="William W."/>
        </authorList>
    </citation>
    <scope>NUCLEOTIDE SEQUENCE</scope>
</reference>
<evidence type="ECO:0000313" key="2">
    <source>
        <dbReference type="Proteomes" id="UP000688137"/>
    </source>
</evidence>
<comment type="caution">
    <text evidence="1">The sequence shown here is derived from an EMBL/GenBank/DDBJ whole genome shotgun (WGS) entry which is preliminary data.</text>
</comment>
<proteinExistence type="predicted"/>
<protein>
    <submittedName>
        <fullName evidence="1">Uncharacterized protein</fullName>
    </submittedName>
</protein>
<name>A0A8S1KED8_PARPR</name>
<gene>
    <name evidence="1" type="ORF">PPRIM_AZ9-3.1.T0190310</name>
</gene>